<evidence type="ECO:0000313" key="1">
    <source>
        <dbReference type="EMBL" id="MCH82265.1"/>
    </source>
</evidence>
<comment type="caution">
    <text evidence="1">The sequence shown here is derived from an EMBL/GenBank/DDBJ whole genome shotgun (WGS) entry which is preliminary data.</text>
</comment>
<name>A0A392M4L4_9FABA</name>
<dbReference type="AlphaFoldDB" id="A0A392M4L4"/>
<gene>
    <name evidence="1" type="ORF">A2U01_0003066</name>
</gene>
<dbReference type="EMBL" id="LXQA010003428">
    <property type="protein sequence ID" value="MCH82265.1"/>
    <property type="molecule type" value="Genomic_DNA"/>
</dbReference>
<evidence type="ECO:0000313" key="2">
    <source>
        <dbReference type="Proteomes" id="UP000265520"/>
    </source>
</evidence>
<keyword evidence="2" id="KW-1185">Reference proteome</keyword>
<accession>A0A392M4L4</accession>
<reference evidence="1 2" key="1">
    <citation type="journal article" date="2018" name="Front. Plant Sci.">
        <title>Red Clover (Trifolium pratense) and Zigzag Clover (T. medium) - A Picture of Genomic Similarities and Differences.</title>
        <authorList>
            <person name="Dluhosova J."/>
            <person name="Istvanek J."/>
            <person name="Nedelnik J."/>
            <person name="Repkova J."/>
        </authorList>
    </citation>
    <scope>NUCLEOTIDE SEQUENCE [LARGE SCALE GENOMIC DNA]</scope>
    <source>
        <strain evidence="2">cv. 10/8</strain>
        <tissue evidence="1">Leaf</tissue>
    </source>
</reference>
<protein>
    <submittedName>
        <fullName evidence="1">Uncharacterized protein</fullName>
    </submittedName>
</protein>
<proteinExistence type="predicted"/>
<dbReference type="Proteomes" id="UP000265520">
    <property type="component" value="Unassembled WGS sequence"/>
</dbReference>
<sequence>MKKSTLPCTNRLIDNANPITQTVVAGRKRLVAATTAHQRQKQNSFVVAVEIRKIVNNTYRLNKLESRQTRDECEE</sequence>
<organism evidence="1 2">
    <name type="scientific">Trifolium medium</name>
    <dbReference type="NCBI Taxonomy" id="97028"/>
    <lineage>
        <taxon>Eukaryota</taxon>
        <taxon>Viridiplantae</taxon>
        <taxon>Streptophyta</taxon>
        <taxon>Embryophyta</taxon>
        <taxon>Tracheophyta</taxon>
        <taxon>Spermatophyta</taxon>
        <taxon>Magnoliopsida</taxon>
        <taxon>eudicotyledons</taxon>
        <taxon>Gunneridae</taxon>
        <taxon>Pentapetalae</taxon>
        <taxon>rosids</taxon>
        <taxon>fabids</taxon>
        <taxon>Fabales</taxon>
        <taxon>Fabaceae</taxon>
        <taxon>Papilionoideae</taxon>
        <taxon>50 kb inversion clade</taxon>
        <taxon>NPAAA clade</taxon>
        <taxon>Hologalegina</taxon>
        <taxon>IRL clade</taxon>
        <taxon>Trifolieae</taxon>
        <taxon>Trifolium</taxon>
    </lineage>
</organism>